<gene>
    <name evidence="3" type="ORF">BZG36_02264</name>
</gene>
<evidence type="ECO:0000256" key="2">
    <source>
        <dbReference type="SAM" id="MobiDB-lite"/>
    </source>
</evidence>
<accession>A0A261XYJ5</accession>
<feature type="coiled-coil region" evidence="1">
    <location>
        <begin position="84"/>
        <end position="111"/>
    </location>
</feature>
<organism evidence="3 4">
    <name type="scientific">Bifiguratus adelaidae</name>
    <dbReference type="NCBI Taxonomy" id="1938954"/>
    <lineage>
        <taxon>Eukaryota</taxon>
        <taxon>Fungi</taxon>
        <taxon>Fungi incertae sedis</taxon>
        <taxon>Mucoromycota</taxon>
        <taxon>Mucoromycotina</taxon>
        <taxon>Endogonomycetes</taxon>
        <taxon>Endogonales</taxon>
        <taxon>Endogonales incertae sedis</taxon>
        <taxon>Bifiguratus</taxon>
    </lineage>
</organism>
<proteinExistence type="predicted"/>
<feature type="compositionally biased region" description="Basic and acidic residues" evidence="2">
    <location>
        <begin position="49"/>
        <end position="62"/>
    </location>
</feature>
<dbReference type="AlphaFoldDB" id="A0A261XYJ5"/>
<comment type="caution">
    <text evidence="3">The sequence shown here is derived from an EMBL/GenBank/DDBJ whole genome shotgun (WGS) entry which is preliminary data.</text>
</comment>
<reference evidence="3 4" key="1">
    <citation type="journal article" date="2017" name="Mycologia">
        <title>Bifiguratus adelaidae, gen. et sp. nov., a new member of Mucoromycotina in endophytic and soil-dwelling habitats.</title>
        <authorList>
            <person name="Torres-Cruz T.J."/>
            <person name="Billingsley Tobias T.L."/>
            <person name="Almatruk M."/>
            <person name="Hesse C."/>
            <person name="Kuske C.R."/>
            <person name="Desiro A."/>
            <person name="Benucci G.M."/>
            <person name="Bonito G."/>
            <person name="Stajich J.E."/>
            <person name="Dunlap C."/>
            <person name="Arnold A.E."/>
            <person name="Porras-Alfaro A."/>
        </authorList>
    </citation>
    <scope>NUCLEOTIDE SEQUENCE [LARGE SCALE GENOMIC DNA]</scope>
    <source>
        <strain evidence="3 4">AZ0501</strain>
    </source>
</reference>
<dbReference type="Proteomes" id="UP000242875">
    <property type="component" value="Unassembled WGS sequence"/>
</dbReference>
<evidence type="ECO:0000313" key="3">
    <source>
        <dbReference type="EMBL" id="OZJ03314.1"/>
    </source>
</evidence>
<evidence type="ECO:0000256" key="1">
    <source>
        <dbReference type="SAM" id="Coils"/>
    </source>
</evidence>
<keyword evidence="1" id="KW-0175">Coiled coil</keyword>
<keyword evidence="4" id="KW-1185">Reference proteome</keyword>
<dbReference type="EMBL" id="MVBO01000092">
    <property type="protein sequence ID" value="OZJ03314.1"/>
    <property type="molecule type" value="Genomic_DNA"/>
</dbReference>
<feature type="region of interest" description="Disordered" evidence="2">
    <location>
        <begin position="1"/>
        <end position="72"/>
    </location>
</feature>
<dbReference type="OrthoDB" id="10647464at2759"/>
<evidence type="ECO:0000313" key="4">
    <source>
        <dbReference type="Proteomes" id="UP000242875"/>
    </source>
</evidence>
<sequence length="186" mass="21012">MAVISEDPSSSDSKDSKDMPPPKTPTKAKDSNATFHGYPTPPHTSPLTKDSKTSKDSARQEDTSISTSTMTPLDLRKFDEEQLYSRIQQHMQSVKSQLEDLISQLNQCTAEVEHIIQCAFRTQTDNMSAVYFSSLEQIREKEREQAVVPLNSSRTSILLDYMREQVARFVEAISSSYQQIFQAALQ</sequence>
<name>A0A261XYJ5_9FUNG</name>
<protein>
    <submittedName>
        <fullName evidence="3">Uncharacterized protein</fullName>
    </submittedName>
</protein>